<gene>
    <name evidence="3" type="ORF">H9849_01455</name>
</gene>
<keyword evidence="2" id="KW-0472">Membrane</keyword>
<evidence type="ECO:0000256" key="2">
    <source>
        <dbReference type="SAM" id="Phobius"/>
    </source>
</evidence>
<dbReference type="EMBL" id="DXEQ01000036">
    <property type="protein sequence ID" value="HIX71666.1"/>
    <property type="molecule type" value="Genomic_DNA"/>
</dbReference>
<proteinExistence type="predicted"/>
<protein>
    <recommendedName>
        <fullName evidence="5">Ig-like domain-containing protein</fullName>
    </recommendedName>
</protein>
<feature type="region of interest" description="Disordered" evidence="1">
    <location>
        <begin position="998"/>
        <end position="1017"/>
    </location>
</feature>
<comment type="caution">
    <text evidence="3">The sequence shown here is derived from an EMBL/GenBank/DDBJ whole genome shotgun (WGS) entry which is preliminary data.</text>
</comment>
<evidence type="ECO:0008006" key="5">
    <source>
        <dbReference type="Google" id="ProtNLM"/>
    </source>
</evidence>
<organism evidence="3 4">
    <name type="scientific">Candidatus Anaerobutyricum stercoripullorum</name>
    <dbReference type="NCBI Taxonomy" id="2838456"/>
    <lineage>
        <taxon>Bacteria</taxon>
        <taxon>Bacillati</taxon>
        <taxon>Bacillota</taxon>
        <taxon>Clostridia</taxon>
        <taxon>Lachnospirales</taxon>
        <taxon>Lachnospiraceae</taxon>
        <taxon>Anaerobutyricum</taxon>
    </lineage>
</organism>
<dbReference type="Proteomes" id="UP000886805">
    <property type="component" value="Unassembled WGS sequence"/>
</dbReference>
<name>A0A9D2BD03_9FIRM</name>
<feature type="compositionally biased region" description="Basic and acidic residues" evidence="1">
    <location>
        <begin position="510"/>
        <end position="534"/>
    </location>
</feature>
<evidence type="ECO:0000313" key="3">
    <source>
        <dbReference type="EMBL" id="HIX71666.1"/>
    </source>
</evidence>
<keyword evidence="2" id="KW-1133">Transmembrane helix</keyword>
<feature type="region of interest" description="Disordered" evidence="1">
    <location>
        <begin position="502"/>
        <end position="534"/>
    </location>
</feature>
<feature type="non-terminal residue" evidence="3">
    <location>
        <position position="1"/>
    </location>
</feature>
<feature type="compositionally biased region" description="Basic and acidic residues" evidence="1">
    <location>
        <begin position="132"/>
        <end position="142"/>
    </location>
</feature>
<feature type="compositionally biased region" description="Polar residues" evidence="1">
    <location>
        <begin position="1037"/>
        <end position="1046"/>
    </location>
</feature>
<feature type="region of interest" description="Disordered" evidence="1">
    <location>
        <begin position="110"/>
        <end position="154"/>
    </location>
</feature>
<reference evidence="3" key="2">
    <citation type="submission" date="2021-04" db="EMBL/GenBank/DDBJ databases">
        <authorList>
            <person name="Gilroy R."/>
        </authorList>
    </citation>
    <scope>NUCLEOTIDE SEQUENCE</scope>
    <source>
        <strain evidence="3">ChiSxjej3B15-1167</strain>
    </source>
</reference>
<feature type="transmembrane region" description="Helical" evidence="2">
    <location>
        <begin position="1304"/>
        <end position="1325"/>
    </location>
</feature>
<reference evidence="3" key="1">
    <citation type="journal article" date="2021" name="PeerJ">
        <title>Extensive microbial diversity within the chicken gut microbiome revealed by metagenomics and culture.</title>
        <authorList>
            <person name="Gilroy R."/>
            <person name="Ravi A."/>
            <person name="Getino M."/>
            <person name="Pursley I."/>
            <person name="Horton D.L."/>
            <person name="Alikhan N.F."/>
            <person name="Baker D."/>
            <person name="Gharbi K."/>
            <person name="Hall N."/>
            <person name="Watson M."/>
            <person name="Adriaenssens E.M."/>
            <person name="Foster-Nyarko E."/>
            <person name="Jarju S."/>
            <person name="Secka A."/>
            <person name="Antonio M."/>
            <person name="Oren A."/>
            <person name="Chaudhuri R.R."/>
            <person name="La Ragione R."/>
            <person name="Hildebrand F."/>
            <person name="Pallen M.J."/>
        </authorList>
    </citation>
    <scope>NUCLEOTIDE SEQUENCE</scope>
    <source>
        <strain evidence="3">ChiSxjej3B15-1167</strain>
    </source>
</reference>
<sequence>NSFCTGESEEFVIDKEAPLLSVTYGNVKDISSARSSGANVNRPIQRGLHQITSPGCEVSAAGTGQVTIRVKEDYFIPENVKITVYKEDYETGEKKDVTKKFERYIVSESRRTADTSAQENRSIRRTVSESAQEDRSIRRAKNESAQAEDNTDGWRQEGDSFVLRYQWEQEGHYQFCVTGEDLAGNVLTAEEKGETAACMDENGYAGPLYTMDNTAPVLRAFTYDRSAAHTWGTRSYFTESPSLIVEIEEENFNRGDFSLQDVQTWADGSMIRPVWQADAGSLVWTSYYEEGKRINRVVLPIREEANHTFSGQAADICGHRSAIRTGECTYDATPPEVEVCVKDADYFIPYRSYQYFGKKKFVISITAKDTVSGARTLSYYLKEEGQGGLPEESSVLFQNEKENVRTDDLSEYTWEIVIDQEDFKGRIYVQAGDFAGWKSAEAESPGLILSSWAVHQKNSRILLELSEADYTDEDRKIKYYRYPIVVTAKGENSHAGVGVLTLHASGQRQTRKDSADNQEKNISSRDEKTDRQTRVNLRERVDLRDKEDVCYQAAASLRLDPAQFGEGDEENPVELEAVLKDNAGHRTTLQYGDYRIVADGEKPEITVTYDTYSAKNGKYYNCARTAMVTVRDRNFDPSSVRWQISGSNDDYHIGRWTGRGERHQCQVVFSGEGKNYQIKLTAADYAGNQTVWDKDTAFTIDKTPPVIRMEMDTAQAANAFYYRRPQEVRFFVKDKNVNTDTAAVCRQNGERISVGLTAAGGNRYTAVRTYRKDGKYVLRFRCEDLAGNVTRSENALRFVIDRTPPEVRAAGVKNGMGYAGEVRPSVTVTDRNLDRNAVYVRLERTDRAETVAANEREYTAPAAAGQSRENNAELVAASEREYIALAAAGQSREDRAETAVRRGRQYMWGDFPHEEGADGIYRLQAYARDLAGNQAALGEGITFTVNRYGSVYVLSDSLQDTIEKGYTKSDEGIVITEYSVNPVDTRVTLLKDNQSLRELYPDKTPGAGGAPENQQSVRLGTAGGTAQVGQAGISAGGTAQSGQTRISVGDTARAGQARISVDDTAQAGRTRISADSTAQVGRTGASAGGYSVLSDRVGSGSRTGWYVKRHYISEENFEEEGTYQITLESGAYVMRGGRKKMIRETSSSLRGVPILFTVDRTPPTVQIGGLEEDMYEEENHSFVITVMDNCAFDHMDMRVRYEGGEKPEKVIRILPEDLGGSHSVVRELEAYEGEQVITYQAWDKAGNCLDSAESGEEICCVVADSVMMERLRKKQEDTVMGAAARQEQAEGVGKAAGQLWNRSLVFLAAALGVTAGLGLIVAAVLRRSGRRGN</sequence>
<feature type="region of interest" description="Disordered" evidence="1">
    <location>
        <begin position="1032"/>
        <end position="1085"/>
    </location>
</feature>
<accession>A0A9D2BD03</accession>
<evidence type="ECO:0000256" key="1">
    <source>
        <dbReference type="SAM" id="MobiDB-lite"/>
    </source>
</evidence>
<keyword evidence="2" id="KW-0812">Transmembrane</keyword>
<evidence type="ECO:0000313" key="4">
    <source>
        <dbReference type="Proteomes" id="UP000886805"/>
    </source>
</evidence>